<dbReference type="EMBL" id="VIIS01000948">
    <property type="protein sequence ID" value="KAF0303410.1"/>
    <property type="molecule type" value="Genomic_DNA"/>
</dbReference>
<dbReference type="PROSITE" id="PS00135">
    <property type="entry name" value="TRYPSIN_SER"/>
    <property type="match status" value="1"/>
</dbReference>
<dbReference type="GO" id="GO:0006508">
    <property type="term" value="P:proteolysis"/>
    <property type="evidence" value="ECO:0007669"/>
    <property type="project" value="UniProtKB-KW"/>
</dbReference>
<dbReference type="Gene3D" id="2.40.10.10">
    <property type="entry name" value="Trypsin-like serine proteases"/>
    <property type="match status" value="2"/>
</dbReference>
<dbReference type="AlphaFoldDB" id="A0A6A4WIG4"/>
<dbReference type="Pfam" id="PF00089">
    <property type="entry name" value="Trypsin"/>
    <property type="match status" value="1"/>
</dbReference>
<keyword evidence="3" id="KW-0645">Protease</keyword>
<dbReference type="InterPro" id="IPR001254">
    <property type="entry name" value="Trypsin_dom"/>
</dbReference>
<keyword evidence="4" id="KW-0732">Signal</keyword>
<evidence type="ECO:0000256" key="2">
    <source>
        <dbReference type="ARBA" id="ARBA00022525"/>
    </source>
</evidence>
<dbReference type="GO" id="GO:0005615">
    <property type="term" value="C:extracellular space"/>
    <property type="evidence" value="ECO:0007669"/>
    <property type="project" value="TreeGrafter"/>
</dbReference>
<dbReference type="GO" id="GO:0004252">
    <property type="term" value="F:serine-type endopeptidase activity"/>
    <property type="evidence" value="ECO:0007669"/>
    <property type="project" value="InterPro"/>
</dbReference>
<keyword evidence="8" id="KW-0325">Glycoprotein</keyword>
<feature type="domain" description="Peptidase S1" evidence="9">
    <location>
        <begin position="1"/>
        <end position="193"/>
    </location>
</feature>
<keyword evidence="2" id="KW-0964">Secreted</keyword>
<dbReference type="PRINTS" id="PR00722">
    <property type="entry name" value="CHYMOTRYPSIN"/>
</dbReference>
<dbReference type="InterPro" id="IPR009003">
    <property type="entry name" value="Peptidase_S1_PA"/>
</dbReference>
<gene>
    <name evidence="10" type="primary">PPAF3_12</name>
    <name evidence="10" type="ORF">FJT64_024596</name>
</gene>
<sequence>MTSCLTGRVSVRVRDLDIATSSDDYFREPPVDVRVERIFAHPDYRREYRAPNRGLFSDIALIKLSSELEFSAGDASTVMMWATVNITDHSTCQSSYARTGARVDDSEHICAAGDDLKQDGCVPGANDGSCRGGVDACEGDSGGPLMERRDEFNRQRWYTIGVVSFGTGCGNPVFPGLYTRVDHFLDWIAQTVTEN</sequence>
<dbReference type="Proteomes" id="UP000440578">
    <property type="component" value="Unassembled WGS sequence"/>
</dbReference>
<evidence type="ECO:0000256" key="7">
    <source>
        <dbReference type="ARBA" id="ARBA00023157"/>
    </source>
</evidence>
<evidence type="ECO:0000256" key="4">
    <source>
        <dbReference type="ARBA" id="ARBA00022729"/>
    </source>
</evidence>
<keyword evidence="7" id="KW-1015">Disulfide bond</keyword>
<comment type="subcellular location">
    <subcellularLocation>
        <location evidence="1">Secreted</location>
    </subcellularLocation>
</comment>
<dbReference type="InterPro" id="IPR050127">
    <property type="entry name" value="Serine_Proteases_S1"/>
</dbReference>
<dbReference type="SMART" id="SM00020">
    <property type="entry name" value="Tryp_SPc"/>
    <property type="match status" value="1"/>
</dbReference>
<evidence type="ECO:0000256" key="5">
    <source>
        <dbReference type="ARBA" id="ARBA00022801"/>
    </source>
</evidence>
<proteinExistence type="predicted"/>
<evidence type="ECO:0000256" key="3">
    <source>
        <dbReference type="ARBA" id="ARBA00022670"/>
    </source>
</evidence>
<reference evidence="10 11" key="1">
    <citation type="submission" date="2019-07" db="EMBL/GenBank/DDBJ databases">
        <title>Draft genome assembly of a fouling barnacle, Amphibalanus amphitrite (Darwin, 1854): The first reference genome for Thecostraca.</title>
        <authorList>
            <person name="Kim W."/>
        </authorList>
    </citation>
    <scope>NUCLEOTIDE SEQUENCE [LARGE SCALE GENOMIC DNA]</scope>
    <source>
        <strain evidence="10">SNU_AA5</strain>
        <tissue evidence="10">Soma without cirri and trophi</tissue>
    </source>
</reference>
<dbReference type="OrthoDB" id="6379111at2759"/>
<dbReference type="PROSITE" id="PS50240">
    <property type="entry name" value="TRYPSIN_DOM"/>
    <property type="match status" value="1"/>
</dbReference>
<name>A0A6A4WIG4_AMPAM</name>
<dbReference type="FunFam" id="2.40.10.10:FF:000054">
    <property type="entry name" value="Complement C1r subcomponent"/>
    <property type="match status" value="1"/>
</dbReference>
<dbReference type="PANTHER" id="PTHR24264">
    <property type="entry name" value="TRYPSIN-RELATED"/>
    <property type="match status" value="1"/>
</dbReference>
<evidence type="ECO:0000256" key="6">
    <source>
        <dbReference type="ARBA" id="ARBA00022825"/>
    </source>
</evidence>
<dbReference type="CDD" id="cd00190">
    <property type="entry name" value="Tryp_SPc"/>
    <property type="match status" value="1"/>
</dbReference>
<keyword evidence="5" id="KW-0378">Hydrolase</keyword>
<evidence type="ECO:0000256" key="1">
    <source>
        <dbReference type="ARBA" id="ARBA00004613"/>
    </source>
</evidence>
<accession>A0A6A4WIG4</accession>
<evidence type="ECO:0000259" key="9">
    <source>
        <dbReference type="PROSITE" id="PS50240"/>
    </source>
</evidence>
<evidence type="ECO:0000313" key="11">
    <source>
        <dbReference type="Proteomes" id="UP000440578"/>
    </source>
</evidence>
<comment type="caution">
    <text evidence="10">The sequence shown here is derived from an EMBL/GenBank/DDBJ whole genome shotgun (WGS) entry which is preliminary data.</text>
</comment>
<keyword evidence="6" id="KW-0720">Serine protease</keyword>
<dbReference type="InterPro" id="IPR043504">
    <property type="entry name" value="Peptidase_S1_PA_chymotrypsin"/>
</dbReference>
<dbReference type="PANTHER" id="PTHR24264:SF65">
    <property type="entry name" value="SRCR DOMAIN-CONTAINING PROTEIN"/>
    <property type="match status" value="1"/>
</dbReference>
<evidence type="ECO:0000256" key="8">
    <source>
        <dbReference type="ARBA" id="ARBA00023180"/>
    </source>
</evidence>
<keyword evidence="11" id="KW-1185">Reference proteome</keyword>
<dbReference type="InterPro" id="IPR033116">
    <property type="entry name" value="TRYPSIN_SER"/>
</dbReference>
<organism evidence="10 11">
    <name type="scientific">Amphibalanus amphitrite</name>
    <name type="common">Striped barnacle</name>
    <name type="synonym">Balanus amphitrite</name>
    <dbReference type="NCBI Taxonomy" id="1232801"/>
    <lineage>
        <taxon>Eukaryota</taxon>
        <taxon>Metazoa</taxon>
        <taxon>Ecdysozoa</taxon>
        <taxon>Arthropoda</taxon>
        <taxon>Crustacea</taxon>
        <taxon>Multicrustacea</taxon>
        <taxon>Cirripedia</taxon>
        <taxon>Thoracica</taxon>
        <taxon>Thoracicalcarea</taxon>
        <taxon>Balanomorpha</taxon>
        <taxon>Balanoidea</taxon>
        <taxon>Balanidae</taxon>
        <taxon>Amphibalaninae</taxon>
        <taxon>Amphibalanus</taxon>
    </lineage>
</organism>
<dbReference type="InterPro" id="IPR001314">
    <property type="entry name" value="Peptidase_S1A"/>
</dbReference>
<dbReference type="SUPFAM" id="SSF50494">
    <property type="entry name" value="Trypsin-like serine proteases"/>
    <property type="match status" value="1"/>
</dbReference>
<evidence type="ECO:0000313" key="10">
    <source>
        <dbReference type="EMBL" id="KAF0303410.1"/>
    </source>
</evidence>
<protein>
    <submittedName>
        <fullName evidence="10">Phenoloxidase-activating factor 3</fullName>
    </submittedName>
</protein>